<sequence length="272" mass="29672">MGLIEIAKQNSLLVLTLARPEKRNALSLEMLSQLQTALNNAANDPDCSVVVITGKGEYFTSGNDVSNFLTSDQPAQRKLLGFPEAGPPLSVEDLARGGRDFFCKLVECIIDFPKLLIGVVNGPAVGFGVTILPLLDLVICLDTVTLWTPFVSLGLVPEGCSSYTFPRIMGPSTAAQMLLLGYKMSAAEALNCGLVAKVVTRSELEAEWEFIRNIANNSPVETLTAAKNLVKDHLRDQLHQVNVKECNELLKRWQSEEFFECVAASMAKKSKL</sequence>
<organism evidence="4 5">
    <name type="scientific">Hyalella azteca</name>
    <name type="common">Amphipod</name>
    <dbReference type="NCBI Taxonomy" id="294128"/>
    <lineage>
        <taxon>Eukaryota</taxon>
        <taxon>Metazoa</taxon>
        <taxon>Ecdysozoa</taxon>
        <taxon>Arthropoda</taxon>
        <taxon>Crustacea</taxon>
        <taxon>Multicrustacea</taxon>
        <taxon>Malacostraca</taxon>
        <taxon>Eumalacostraca</taxon>
        <taxon>Peracarida</taxon>
        <taxon>Amphipoda</taxon>
        <taxon>Senticaudata</taxon>
        <taxon>Talitrida</taxon>
        <taxon>Talitroidea</taxon>
        <taxon>Hyalellidae</taxon>
        <taxon>Hyalella</taxon>
    </lineage>
</organism>
<feature type="domain" description="Enoyl-CoA hydratase/isomerase" evidence="3">
    <location>
        <begin position="14"/>
        <end position="267"/>
    </location>
</feature>
<dbReference type="EC" id="3.1.2.4" evidence="2"/>
<comment type="catalytic activity">
    <reaction evidence="1">
        <text>3-hydroxy-2-methylpropanoyl-CoA + H2O = 3-hydroxy-2-methylpropanoate + CoA + H(+)</text>
        <dbReference type="Rhea" id="RHEA:20888"/>
        <dbReference type="ChEBI" id="CHEBI:11805"/>
        <dbReference type="ChEBI" id="CHEBI:15377"/>
        <dbReference type="ChEBI" id="CHEBI:15378"/>
        <dbReference type="ChEBI" id="CHEBI:57287"/>
        <dbReference type="ChEBI" id="CHEBI:57340"/>
        <dbReference type="EC" id="3.1.2.4"/>
    </reaction>
</comment>
<dbReference type="RefSeq" id="XP_018017199.1">
    <property type="nucleotide sequence ID" value="XM_018161710.2"/>
</dbReference>
<dbReference type="Proteomes" id="UP000694843">
    <property type="component" value="Unplaced"/>
</dbReference>
<dbReference type="SUPFAM" id="SSF52096">
    <property type="entry name" value="ClpP/crotonase"/>
    <property type="match status" value="1"/>
</dbReference>
<accession>A0A8B7NTV5</accession>
<dbReference type="InterPro" id="IPR051053">
    <property type="entry name" value="ECH/Chromodomain_protein"/>
</dbReference>
<name>A0A8B7NTV5_HYAAZ</name>
<dbReference type="PANTHER" id="PTHR43684">
    <property type="match status" value="1"/>
</dbReference>
<evidence type="ECO:0000313" key="4">
    <source>
        <dbReference type="Proteomes" id="UP000694843"/>
    </source>
</evidence>
<reference evidence="5" key="1">
    <citation type="submission" date="2025-08" db="UniProtKB">
        <authorList>
            <consortium name="RefSeq"/>
        </authorList>
    </citation>
    <scope>IDENTIFICATION</scope>
    <source>
        <tissue evidence="5">Whole organism</tissue>
    </source>
</reference>
<dbReference type="GO" id="GO:0016853">
    <property type="term" value="F:isomerase activity"/>
    <property type="evidence" value="ECO:0007669"/>
    <property type="project" value="UniProtKB-KW"/>
</dbReference>
<dbReference type="InterPro" id="IPR014748">
    <property type="entry name" value="Enoyl-CoA_hydra_C"/>
</dbReference>
<keyword evidence="4" id="KW-1185">Reference proteome</keyword>
<dbReference type="Gene3D" id="1.10.12.10">
    <property type="entry name" value="Lyase 2-enoyl-coa Hydratase, Chain A, domain 2"/>
    <property type="match status" value="1"/>
</dbReference>
<dbReference type="KEGG" id="hazt:108673831"/>
<evidence type="ECO:0000313" key="5">
    <source>
        <dbReference type="RefSeq" id="XP_018017199.1"/>
    </source>
</evidence>
<gene>
    <name evidence="5" type="primary">LOC108673831</name>
</gene>
<dbReference type="InterPro" id="IPR045004">
    <property type="entry name" value="ECH_dom"/>
</dbReference>
<dbReference type="GeneID" id="108673831"/>
<dbReference type="PANTHER" id="PTHR43684:SF13">
    <property type="entry name" value="CHROMODOMAIN Y-LIKE PROTEIN"/>
    <property type="match status" value="1"/>
</dbReference>
<proteinExistence type="predicted"/>
<dbReference type="GO" id="GO:0003860">
    <property type="term" value="F:3-hydroxyisobutyryl-CoA hydrolase activity"/>
    <property type="evidence" value="ECO:0007669"/>
    <property type="project" value="UniProtKB-EC"/>
</dbReference>
<dbReference type="Pfam" id="PF16113">
    <property type="entry name" value="ECH_2"/>
    <property type="match status" value="1"/>
</dbReference>
<dbReference type="InterPro" id="IPR029045">
    <property type="entry name" value="ClpP/crotonase-like_dom_sf"/>
</dbReference>
<dbReference type="AlphaFoldDB" id="A0A8B7NTV5"/>
<dbReference type="OMA" id="VVWPKIR"/>
<dbReference type="CDD" id="cd06558">
    <property type="entry name" value="crotonase-like"/>
    <property type="match status" value="1"/>
</dbReference>
<evidence type="ECO:0000256" key="1">
    <source>
        <dbReference type="ARBA" id="ARBA00001709"/>
    </source>
</evidence>
<dbReference type="Gene3D" id="3.90.226.10">
    <property type="entry name" value="2-enoyl-CoA Hydratase, Chain A, domain 1"/>
    <property type="match status" value="1"/>
</dbReference>
<protein>
    <recommendedName>
        <fullName evidence="2">3-hydroxyisobutyryl-CoA hydrolase</fullName>
        <ecNumber evidence="2">3.1.2.4</ecNumber>
    </recommendedName>
</protein>
<dbReference type="OrthoDB" id="409763at2759"/>
<evidence type="ECO:0000256" key="2">
    <source>
        <dbReference type="ARBA" id="ARBA00011915"/>
    </source>
</evidence>
<keyword evidence="5" id="KW-0413">Isomerase</keyword>
<evidence type="ECO:0000259" key="3">
    <source>
        <dbReference type="Pfam" id="PF16113"/>
    </source>
</evidence>